<dbReference type="CDD" id="cd07822">
    <property type="entry name" value="SRPBCC_4"/>
    <property type="match status" value="1"/>
</dbReference>
<dbReference type="SUPFAM" id="SSF55961">
    <property type="entry name" value="Bet v1-like"/>
    <property type="match status" value="1"/>
</dbReference>
<proteinExistence type="predicted"/>
<dbReference type="PANTHER" id="PTHR36166:SF1">
    <property type="entry name" value="SRPBCC DOMAIN-CONTAINING PROTEIN"/>
    <property type="match status" value="1"/>
</dbReference>
<sequence>MPLRDVARYAAPSLACKTVSAYPYSLRLRQYFSLRSSESPRHSSSSQISQPTVEVPANTLSSATPHQTMLFTEVVINAAPWAVREAFLDFAVLPTYHTSFYQCIEVPNQKGAAKPGDGLVCTIDNIPYPAIVEVNTAGEFTWRGYFVWNWIFNGLHSFKFEPLGEDASRTRFVQCEELGGLLAGALSLVGRQRMLAGFSRFNEDFKRHVERAYNSGQLGRPEQ</sequence>
<protein>
    <submittedName>
        <fullName evidence="1">Carboxylesterase family protein</fullName>
    </submittedName>
</protein>
<dbReference type="VEuPathDB" id="FungiDB:ATCC64974_86950"/>
<dbReference type="VEuPathDB" id="FungiDB:ASPNIDRAFT2_1223055"/>
<dbReference type="EMBL" id="NKJJ02000002">
    <property type="protein sequence ID" value="TPR04230.1"/>
    <property type="molecule type" value="Genomic_DNA"/>
</dbReference>
<evidence type="ECO:0000313" key="1">
    <source>
        <dbReference type="EMBL" id="TPR04230.1"/>
    </source>
</evidence>
<evidence type="ECO:0000313" key="2">
    <source>
        <dbReference type="Proteomes" id="UP000197666"/>
    </source>
</evidence>
<comment type="caution">
    <text evidence="1">The sequence shown here is derived from an EMBL/GenBank/DDBJ whole genome shotgun (WGS) entry which is preliminary data.</text>
</comment>
<accession>A0A505HYA3</accession>
<dbReference type="PANTHER" id="PTHR36166">
    <property type="entry name" value="CHROMOSOME 9, WHOLE GENOME SHOTGUN SEQUENCE"/>
    <property type="match status" value="1"/>
</dbReference>
<organism evidence="1 2">
    <name type="scientific">Aspergillus niger</name>
    <dbReference type="NCBI Taxonomy" id="5061"/>
    <lineage>
        <taxon>Eukaryota</taxon>
        <taxon>Fungi</taxon>
        <taxon>Dikarya</taxon>
        <taxon>Ascomycota</taxon>
        <taxon>Pezizomycotina</taxon>
        <taxon>Eurotiomycetes</taxon>
        <taxon>Eurotiomycetidae</taxon>
        <taxon>Eurotiales</taxon>
        <taxon>Aspergillaceae</taxon>
        <taxon>Aspergillus</taxon>
        <taxon>Aspergillus subgen. Circumdati</taxon>
    </lineage>
</organism>
<dbReference type="Proteomes" id="UP000197666">
    <property type="component" value="Unassembled WGS sequence"/>
</dbReference>
<reference evidence="2" key="1">
    <citation type="submission" date="2018-10" db="EMBL/GenBank/DDBJ databases">
        <title>FDA dAtabase for Regulatory Grade micrObial Sequences (FDA-ARGOS): Supporting development and validation of Infectious Disease Dx tests.</title>
        <authorList>
            <person name="Kerrigan L."/>
            <person name="Tallon L."/>
            <person name="Sadzewicz L."/>
            <person name="Sengamalay N."/>
            <person name="Ott S."/>
            <person name="Godinez A."/>
            <person name="Nagaraj S."/>
            <person name="Vavikolanu K."/>
            <person name="Nadendla S."/>
            <person name="George J."/>
            <person name="Sichtig H."/>
        </authorList>
    </citation>
    <scope>NUCLEOTIDE SEQUENCE [LARGE SCALE GENOMIC DNA]</scope>
    <source>
        <strain evidence="2">FDAARGOS_311</strain>
    </source>
</reference>
<dbReference type="AlphaFoldDB" id="A0A505HYA3"/>
<name>A0A505HYA3_ASPNG</name>
<gene>
    <name evidence="1" type="ORF">CAN33_0028695</name>
</gene>